<dbReference type="EMBL" id="PVXQ01000019">
    <property type="protein sequence ID" value="PRR82173.1"/>
    <property type="molecule type" value="Genomic_DNA"/>
</dbReference>
<comment type="caution">
    <text evidence="2">The sequence shown here is derived from an EMBL/GenBank/DDBJ whole genome shotgun (WGS) entry which is preliminary data.</text>
</comment>
<dbReference type="OrthoDB" id="252257at2"/>
<name>A0A2T0BEA7_9CLOT</name>
<dbReference type="GO" id="GO:0003677">
    <property type="term" value="F:DNA binding"/>
    <property type="evidence" value="ECO:0007669"/>
    <property type="project" value="InterPro"/>
</dbReference>
<dbReference type="RefSeq" id="WP_106059941.1">
    <property type="nucleotide sequence ID" value="NZ_PVXQ01000019.1"/>
</dbReference>
<dbReference type="SUPFAM" id="SSF48452">
    <property type="entry name" value="TPR-like"/>
    <property type="match status" value="1"/>
</dbReference>
<dbReference type="Gene3D" id="1.25.40.10">
    <property type="entry name" value="Tetratricopeptide repeat domain"/>
    <property type="match status" value="2"/>
</dbReference>
<dbReference type="InterPro" id="IPR011990">
    <property type="entry name" value="TPR-like_helical_dom_sf"/>
</dbReference>
<protein>
    <submittedName>
        <fullName evidence="2">Helix-turn-helix protein</fullName>
    </submittedName>
</protein>
<dbReference type="InterPro" id="IPR010982">
    <property type="entry name" value="Lambda_DNA-bd_dom_sf"/>
</dbReference>
<dbReference type="SUPFAM" id="SSF47413">
    <property type="entry name" value="lambda repressor-like DNA-binding domains"/>
    <property type="match status" value="1"/>
</dbReference>
<evidence type="ECO:0000313" key="3">
    <source>
        <dbReference type="Proteomes" id="UP000239471"/>
    </source>
</evidence>
<dbReference type="InterPro" id="IPR001387">
    <property type="entry name" value="Cro/C1-type_HTH"/>
</dbReference>
<organism evidence="2 3">
    <name type="scientific">Clostridium vincentii</name>
    <dbReference type="NCBI Taxonomy" id="52704"/>
    <lineage>
        <taxon>Bacteria</taxon>
        <taxon>Bacillati</taxon>
        <taxon>Bacillota</taxon>
        <taxon>Clostridia</taxon>
        <taxon>Eubacteriales</taxon>
        <taxon>Clostridiaceae</taxon>
        <taxon>Clostridium</taxon>
    </lineage>
</organism>
<dbReference type="Proteomes" id="UP000239471">
    <property type="component" value="Unassembled WGS sequence"/>
</dbReference>
<keyword evidence="3" id="KW-1185">Reference proteome</keyword>
<dbReference type="SMART" id="SM00530">
    <property type="entry name" value="HTH_XRE"/>
    <property type="match status" value="1"/>
</dbReference>
<dbReference type="AlphaFoldDB" id="A0A2T0BEA7"/>
<accession>A0A2T0BEA7</accession>
<feature type="domain" description="HTH cro/C1-type" evidence="1">
    <location>
        <begin position="17"/>
        <end position="74"/>
    </location>
</feature>
<evidence type="ECO:0000313" key="2">
    <source>
        <dbReference type="EMBL" id="PRR82173.1"/>
    </source>
</evidence>
<proteinExistence type="predicted"/>
<dbReference type="PROSITE" id="PS50943">
    <property type="entry name" value="HTH_CROC1"/>
    <property type="match status" value="1"/>
</dbReference>
<sequence>MSDILYKNNQKVIGSIIKLNRIKQNMSQKELAKGTCVPSYLSRIESGDLIPSEDVISIILNRLGLVFNDSPEFIGSGTEALALFFNNLNFNEFDSTTKLFKELEDKENDFITSPLIIDYFLAKLARYSTTPKREKFEGSKNALLSAFELLSPKQKFLYNFYIGIDILNHLGDITTGKEYIKNALNFKETGHCYYWLSYSYRIENNTIKAYDCIKKALDLYVIEGNFISIMNCYEKIAEVYFMLDNYTDAIHHLKMSLRMSEKIKNSHYIDHIDSMLAWSYYRLKDYKTSLDYLNMNSGIADHRMIIPDSVLESLIYFDLKDKENLKKSILKLTSPQSLEQISDELANIFHKFFTFYLENDNYMKSHIWEGLLIYIIESLSRFVELKKVFVSLLKDYYINNRRYKDALFSQNICK</sequence>
<reference evidence="2 3" key="1">
    <citation type="submission" date="2018-03" db="EMBL/GenBank/DDBJ databases">
        <title>Genome sequence of Clostridium vincentii DSM 10228.</title>
        <authorList>
            <person name="Poehlein A."/>
            <person name="Daniel R."/>
        </authorList>
    </citation>
    <scope>NUCLEOTIDE SEQUENCE [LARGE SCALE GENOMIC DNA]</scope>
    <source>
        <strain evidence="2 3">DSM 10228</strain>
    </source>
</reference>
<evidence type="ECO:0000259" key="1">
    <source>
        <dbReference type="PROSITE" id="PS50943"/>
    </source>
</evidence>
<dbReference type="CDD" id="cd00093">
    <property type="entry name" value="HTH_XRE"/>
    <property type="match status" value="1"/>
</dbReference>
<gene>
    <name evidence="2" type="ORF">CLVI_19730</name>
</gene>
<dbReference type="Pfam" id="PF01381">
    <property type="entry name" value="HTH_3"/>
    <property type="match status" value="1"/>
</dbReference>